<evidence type="ECO:0000313" key="3">
    <source>
        <dbReference type="Proteomes" id="UP000739538"/>
    </source>
</evidence>
<protein>
    <submittedName>
        <fullName evidence="2">Uncharacterized protein</fullName>
    </submittedName>
</protein>
<evidence type="ECO:0000313" key="2">
    <source>
        <dbReference type="EMBL" id="MCA9756811.1"/>
    </source>
</evidence>
<feature type="region of interest" description="Disordered" evidence="1">
    <location>
        <begin position="83"/>
        <end position="109"/>
    </location>
</feature>
<sequence length="109" mass="11608">MIVLLTRRFLEASHPARPGFIEVNEGDIDVADARLATNPAPELSILGGVCGVQDYGKALAMRSADIDARICGEPDDQVVHHGIVRQTQDKSTDGHGAFSSGLEGSRPLE</sequence>
<accession>A0A956NE52</accession>
<reference evidence="2" key="1">
    <citation type="submission" date="2020-04" db="EMBL/GenBank/DDBJ databases">
        <authorList>
            <person name="Zhang T."/>
        </authorList>
    </citation>
    <scope>NUCLEOTIDE SEQUENCE</scope>
    <source>
        <strain evidence="2">HKST-UBA02</strain>
    </source>
</reference>
<name>A0A956NE52_UNCEI</name>
<organism evidence="2 3">
    <name type="scientific">Eiseniibacteriota bacterium</name>
    <dbReference type="NCBI Taxonomy" id="2212470"/>
    <lineage>
        <taxon>Bacteria</taxon>
        <taxon>Candidatus Eiseniibacteriota</taxon>
    </lineage>
</organism>
<gene>
    <name evidence="2" type="ORF">KDA27_13490</name>
</gene>
<comment type="caution">
    <text evidence="2">The sequence shown here is derived from an EMBL/GenBank/DDBJ whole genome shotgun (WGS) entry which is preliminary data.</text>
</comment>
<reference evidence="2" key="2">
    <citation type="journal article" date="2021" name="Microbiome">
        <title>Successional dynamics and alternative stable states in a saline activated sludge microbial community over 9 years.</title>
        <authorList>
            <person name="Wang Y."/>
            <person name="Ye J."/>
            <person name="Ju F."/>
            <person name="Liu L."/>
            <person name="Boyd J.A."/>
            <person name="Deng Y."/>
            <person name="Parks D.H."/>
            <person name="Jiang X."/>
            <person name="Yin X."/>
            <person name="Woodcroft B.J."/>
            <person name="Tyson G.W."/>
            <person name="Hugenholtz P."/>
            <person name="Polz M.F."/>
            <person name="Zhang T."/>
        </authorList>
    </citation>
    <scope>NUCLEOTIDE SEQUENCE</scope>
    <source>
        <strain evidence="2">HKST-UBA02</strain>
    </source>
</reference>
<proteinExistence type="predicted"/>
<dbReference type="AlphaFoldDB" id="A0A956NE52"/>
<evidence type="ECO:0000256" key="1">
    <source>
        <dbReference type="SAM" id="MobiDB-lite"/>
    </source>
</evidence>
<dbReference type="Proteomes" id="UP000739538">
    <property type="component" value="Unassembled WGS sequence"/>
</dbReference>
<dbReference type="EMBL" id="JAGQHS010000068">
    <property type="protein sequence ID" value="MCA9756811.1"/>
    <property type="molecule type" value="Genomic_DNA"/>
</dbReference>